<keyword evidence="3" id="KW-1185">Reference proteome</keyword>
<comment type="caution">
    <text evidence="2">The sequence shown here is derived from an EMBL/GenBank/DDBJ whole genome shotgun (WGS) entry which is preliminary data.</text>
</comment>
<sequence length="135" mass="15401">MKKPKRHIFLAESVIGFCAVVALWIAVIDTGFLVGMEMISRGFISGYLVVFGVILSSVGVWGLFQLLLKLIFPDAYEESISFYRFHMLCGAIGCVLCTLFFIDYPSYLVFITPLPLLVATYLYRKKLRFEQVECY</sequence>
<feature type="transmembrane region" description="Helical" evidence="1">
    <location>
        <begin position="7"/>
        <end position="27"/>
    </location>
</feature>
<keyword evidence="1" id="KW-0812">Transmembrane</keyword>
<proteinExistence type="predicted"/>
<feature type="transmembrane region" description="Helical" evidence="1">
    <location>
        <begin position="47"/>
        <end position="68"/>
    </location>
</feature>
<dbReference type="STRING" id="1127673.GLIP_3620"/>
<dbReference type="OrthoDB" id="9845203at2"/>
<keyword evidence="1" id="KW-0472">Membrane</keyword>
<dbReference type="Proteomes" id="UP000006334">
    <property type="component" value="Unassembled WGS sequence"/>
</dbReference>
<organism evidence="2 3">
    <name type="scientific">Aliiglaciecola lipolytica E3</name>
    <dbReference type="NCBI Taxonomy" id="1127673"/>
    <lineage>
        <taxon>Bacteria</taxon>
        <taxon>Pseudomonadati</taxon>
        <taxon>Pseudomonadota</taxon>
        <taxon>Gammaproteobacteria</taxon>
        <taxon>Alteromonadales</taxon>
        <taxon>Alteromonadaceae</taxon>
        <taxon>Aliiglaciecola</taxon>
    </lineage>
</organism>
<evidence type="ECO:0000256" key="1">
    <source>
        <dbReference type="SAM" id="Phobius"/>
    </source>
</evidence>
<accession>K6XX58</accession>
<feature type="transmembrane region" description="Helical" evidence="1">
    <location>
        <begin position="80"/>
        <end position="101"/>
    </location>
</feature>
<keyword evidence="1" id="KW-1133">Transmembrane helix</keyword>
<evidence type="ECO:0000313" key="3">
    <source>
        <dbReference type="Proteomes" id="UP000006334"/>
    </source>
</evidence>
<protein>
    <submittedName>
        <fullName evidence="2">Uncharacterized protein</fullName>
    </submittedName>
</protein>
<reference evidence="2 3" key="1">
    <citation type="journal article" date="2017" name="Antonie Van Leeuwenhoek">
        <title>Rhizobium rhizosphaerae sp. nov., a novel species isolated from rice rhizosphere.</title>
        <authorList>
            <person name="Zhao J.J."/>
            <person name="Zhang J."/>
            <person name="Zhang R.J."/>
            <person name="Zhang C.W."/>
            <person name="Yin H.Q."/>
            <person name="Zhang X.X."/>
        </authorList>
    </citation>
    <scope>NUCLEOTIDE SEQUENCE [LARGE SCALE GENOMIC DNA]</scope>
    <source>
        <strain evidence="2 3">E3</strain>
    </source>
</reference>
<gene>
    <name evidence="2" type="ORF">GLIP_3620</name>
</gene>
<dbReference type="RefSeq" id="WP_008846033.1">
    <property type="nucleotide sequence ID" value="NZ_BAEN01000068.1"/>
</dbReference>
<feature type="transmembrane region" description="Helical" evidence="1">
    <location>
        <begin position="107"/>
        <end position="123"/>
    </location>
</feature>
<dbReference type="AlphaFoldDB" id="K6XX58"/>
<name>K6XX58_9ALTE</name>
<dbReference type="EMBL" id="BAEN01000068">
    <property type="protein sequence ID" value="GAC16231.1"/>
    <property type="molecule type" value="Genomic_DNA"/>
</dbReference>
<evidence type="ECO:0000313" key="2">
    <source>
        <dbReference type="EMBL" id="GAC16231.1"/>
    </source>
</evidence>